<accession>A0A5M6II40</accession>
<sequence length="607" mass="66565">MSGPPRGLVVDDNRISRQLLAGHLDVLGYETVLASDGDEAWDILEREGTSFDVVLLDRRMPRMDGMEVLARIKASPHLQTLPVIMQTAADSQQEIIDGIRAGAFYYLTKPVQPEVLLSVTAAAVEHHARFRQLRQGVHRQAAALRQLQTGLFRFKSPRDGSDLATALAAAMPDPQRHVIGLAELMMNAVEHGNLAITYEEKTDLLARRALDTELNTRLNHPDYRDREVTVAFERTPDRVVLTITDEGAGFDWRRYLEMDAKRVFDTHGRGIALAQSISFDTLEYRGRGNQVVATARVPRDSELGPNRDAGAAPLVSGAPASLPTHQGAEDPDRRRLVSVQTHLIHTQADLRASQQRLAADLAAARQMQHDLLPDPAVLDTLQQRHGLRVASHFETSSELGGDLFGLRGIDEHRFALWTVDFAGHGIAAALNTFRLHTMLDEFPEWMNYPGEYLSVLGVRLASLLATEQYATALYGVVDTQSDTLRYAAAASPAPLIANLRTGEVTAGDGSGVPLGIDSGILYETRELAFPPGHLVLLFSDALLECRLGDRTALGESGVRGLLSEAIARHGEGVLLEQVLAPFLDRVDRPLTDDLTALMCVRRPDGTD</sequence>
<dbReference type="InterPro" id="IPR001932">
    <property type="entry name" value="PPM-type_phosphatase-like_dom"/>
</dbReference>
<dbReference type="InterPro" id="IPR052016">
    <property type="entry name" value="Bact_Sigma-Reg"/>
</dbReference>
<dbReference type="PROSITE" id="PS50110">
    <property type="entry name" value="RESPONSE_REGULATORY"/>
    <property type="match status" value="1"/>
</dbReference>
<keyword evidence="2" id="KW-0597">Phosphoprotein</keyword>
<keyword evidence="1" id="KW-0378">Hydrolase</keyword>
<dbReference type="GO" id="GO:0016791">
    <property type="term" value="F:phosphatase activity"/>
    <property type="evidence" value="ECO:0007669"/>
    <property type="project" value="TreeGrafter"/>
</dbReference>
<dbReference type="SUPFAM" id="SSF52172">
    <property type="entry name" value="CheY-like"/>
    <property type="match status" value="1"/>
</dbReference>
<evidence type="ECO:0000313" key="5">
    <source>
        <dbReference type="EMBL" id="KAA5607325.1"/>
    </source>
</evidence>
<evidence type="ECO:0000313" key="6">
    <source>
        <dbReference type="Proteomes" id="UP000324065"/>
    </source>
</evidence>
<dbReference type="Proteomes" id="UP000324065">
    <property type="component" value="Unassembled WGS sequence"/>
</dbReference>
<dbReference type="InterPro" id="IPR011006">
    <property type="entry name" value="CheY-like_superfamily"/>
</dbReference>
<dbReference type="PANTHER" id="PTHR43156">
    <property type="entry name" value="STAGE II SPORULATION PROTEIN E-RELATED"/>
    <property type="match status" value="1"/>
</dbReference>
<dbReference type="InterPro" id="IPR036890">
    <property type="entry name" value="HATPase_C_sf"/>
</dbReference>
<dbReference type="EMBL" id="VWPJ01000001">
    <property type="protein sequence ID" value="KAA5607325.1"/>
    <property type="molecule type" value="Genomic_DNA"/>
</dbReference>
<evidence type="ECO:0000259" key="4">
    <source>
        <dbReference type="PROSITE" id="PS50110"/>
    </source>
</evidence>
<dbReference type="Gene3D" id="3.60.40.10">
    <property type="entry name" value="PPM-type phosphatase domain"/>
    <property type="match status" value="1"/>
</dbReference>
<dbReference type="PANTHER" id="PTHR43156:SF2">
    <property type="entry name" value="STAGE II SPORULATION PROTEIN E"/>
    <property type="match status" value="1"/>
</dbReference>
<feature type="region of interest" description="Disordered" evidence="3">
    <location>
        <begin position="293"/>
        <end position="332"/>
    </location>
</feature>
<dbReference type="SMART" id="SM00331">
    <property type="entry name" value="PP2C_SIG"/>
    <property type="match status" value="1"/>
</dbReference>
<dbReference type="Gene3D" id="3.40.50.2300">
    <property type="match status" value="1"/>
</dbReference>
<name>A0A5M6II40_9PROT</name>
<dbReference type="Gene3D" id="3.30.565.10">
    <property type="entry name" value="Histidine kinase-like ATPase, C-terminal domain"/>
    <property type="match status" value="1"/>
</dbReference>
<proteinExistence type="predicted"/>
<dbReference type="AlphaFoldDB" id="A0A5M6II40"/>
<dbReference type="InterPro" id="IPR003594">
    <property type="entry name" value="HATPase_dom"/>
</dbReference>
<dbReference type="InterPro" id="IPR036457">
    <property type="entry name" value="PPM-type-like_dom_sf"/>
</dbReference>
<evidence type="ECO:0000256" key="2">
    <source>
        <dbReference type="PROSITE-ProRule" id="PRU00169"/>
    </source>
</evidence>
<comment type="caution">
    <text evidence="5">The sequence shown here is derived from an EMBL/GenBank/DDBJ whole genome shotgun (WGS) entry which is preliminary data.</text>
</comment>
<reference evidence="5 6" key="1">
    <citation type="submission" date="2019-09" db="EMBL/GenBank/DDBJ databases">
        <title>Genome sequence of Roseospira marina, one of the more divergent members of the non-sulfur purple photosynthetic bacterial family, the Rhodospirillaceae.</title>
        <authorList>
            <person name="Meyer T."/>
            <person name="Kyndt J."/>
        </authorList>
    </citation>
    <scope>NUCLEOTIDE SEQUENCE [LARGE SCALE GENOMIC DNA]</scope>
    <source>
        <strain evidence="5 6">DSM 15113</strain>
    </source>
</reference>
<keyword evidence="6" id="KW-1185">Reference proteome</keyword>
<dbReference type="RefSeq" id="WP_150060461.1">
    <property type="nucleotide sequence ID" value="NZ_JACHII010000001.1"/>
</dbReference>
<dbReference type="GO" id="GO:0000160">
    <property type="term" value="P:phosphorelay signal transduction system"/>
    <property type="evidence" value="ECO:0007669"/>
    <property type="project" value="InterPro"/>
</dbReference>
<dbReference type="CDD" id="cd16936">
    <property type="entry name" value="HATPase_RsbW-like"/>
    <property type="match status" value="1"/>
</dbReference>
<dbReference type="Pfam" id="PF00072">
    <property type="entry name" value="Response_reg"/>
    <property type="match status" value="1"/>
</dbReference>
<dbReference type="InterPro" id="IPR001789">
    <property type="entry name" value="Sig_transdc_resp-reg_receiver"/>
</dbReference>
<dbReference type="Pfam" id="PF07228">
    <property type="entry name" value="SpoIIE"/>
    <property type="match status" value="1"/>
</dbReference>
<dbReference type="SUPFAM" id="SSF55874">
    <property type="entry name" value="ATPase domain of HSP90 chaperone/DNA topoisomerase II/histidine kinase"/>
    <property type="match status" value="1"/>
</dbReference>
<gene>
    <name evidence="5" type="ORF">F1188_00715</name>
</gene>
<dbReference type="SMART" id="SM00448">
    <property type="entry name" value="REC"/>
    <property type="match status" value="1"/>
</dbReference>
<evidence type="ECO:0000256" key="3">
    <source>
        <dbReference type="SAM" id="MobiDB-lite"/>
    </source>
</evidence>
<feature type="domain" description="Response regulatory" evidence="4">
    <location>
        <begin position="6"/>
        <end position="124"/>
    </location>
</feature>
<dbReference type="OrthoDB" id="5456285at2"/>
<protein>
    <submittedName>
        <fullName evidence="5">SpoIIE family protein phosphatase</fullName>
    </submittedName>
</protein>
<organism evidence="5 6">
    <name type="scientific">Roseospira marina</name>
    <dbReference type="NCBI Taxonomy" id="140057"/>
    <lineage>
        <taxon>Bacteria</taxon>
        <taxon>Pseudomonadati</taxon>
        <taxon>Pseudomonadota</taxon>
        <taxon>Alphaproteobacteria</taxon>
        <taxon>Rhodospirillales</taxon>
        <taxon>Rhodospirillaceae</taxon>
        <taxon>Roseospira</taxon>
    </lineage>
</organism>
<evidence type="ECO:0000256" key="1">
    <source>
        <dbReference type="ARBA" id="ARBA00022801"/>
    </source>
</evidence>
<dbReference type="Pfam" id="PF13581">
    <property type="entry name" value="HATPase_c_2"/>
    <property type="match status" value="1"/>
</dbReference>
<feature type="modified residue" description="4-aspartylphosphate" evidence="2">
    <location>
        <position position="57"/>
    </location>
</feature>